<dbReference type="InterPro" id="IPR028939">
    <property type="entry name" value="P5C_Rdtase_cat_N"/>
</dbReference>
<name>A0AAE3NC35_9BURK</name>
<feature type="domain" description="Pyrroline-5-carboxylate reductase catalytic N-terminal" evidence="8">
    <location>
        <begin position="3"/>
        <end position="95"/>
    </location>
</feature>
<dbReference type="GO" id="GO:0004735">
    <property type="term" value="F:pyrroline-5-carboxylate reductase activity"/>
    <property type="evidence" value="ECO:0007669"/>
    <property type="project" value="UniProtKB-UniRule"/>
</dbReference>
<dbReference type="InterPro" id="IPR008927">
    <property type="entry name" value="6-PGluconate_DH-like_C_sf"/>
</dbReference>
<dbReference type="GO" id="GO:0005737">
    <property type="term" value="C:cytoplasm"/>
    <property type="evidence" value="ECO:0007669"/>
    <property type="project" value="UniProtKB-SubCell"/>
</dbReference>
<evidence type="ECO:0000256" key="7">
    <source>
        <dbReference type="RuleBase" id="RU003903"/>
    </source>
</evidence>
<evidence type="ECO:0000256" key="1">
    <source>
        <dbReference type="ARBA" id="ARBA00005525"/>
    </source>
</evidence>
<dbReference type="HAMAP" id="MF_01925">
    <property type="entry name" value="P5C_reductase"/>
    <property type="match status" value="1"/>
</dbReference>
<dbReference type="Proteomes" id="UP001212602">
    <property type="component" value="Unassembled WGS sequence"/>
</dbReference>
<evidence type="ECO:0000259" key="8">
    <source>
        <dbReference type="Pfam" id="PF03807"/>
    </source>
</evidence>
<dbReference type="InterPro" id="IPR053790">
    <property type="entry name" value="P5CR-like_CS"/>
</dbReference>
<comment type="catalytic activity">
    <reaction evidence="4">
        <text>L-proline + NAD(+) = (S)-1-pyrroline-5-carboxylate + NADH + 2 H(+)</text>
        <dbReference type="Rhea" id="RHEA:14105"/>
        <dbReference type="ChEBI" id="CHEBI:15378"/>
        <dbReference type="ChEBI" id="CHEBI:17388"/>
        <dbReference type="ChEBI" id="CHEBI:57540"/>
        <dbReference type="ChEBI" id="CHEBI:57945"/>
        <dbReference type="ChEBI" id="CHEBI:60039"/>
        <dbReference type="EC" id="1.5.1.2"/>
    </reaction>
</comment>
<comment type="caution">
    <text evidence="10">The sequence shown here is derived from an EMBL/GenBank/DDBJ whole genome shotgun (WGS) entry which is preliminary data.</text>
</comment>
<evidence type="ECO:0000259" key="9">
    <source>
        <dbReference type="Pfam" id="PF14748"/>
    </source>
</evidence>
<dbReference type="Pfam" id="PF03807">
    <property type="entry name" value="F420_oxidored"/>
    <property type="match status" value="1"/>
</dbReference>
<dbReference type="Gene3D" id="3.40.50.720">
    <property type="entry name" value="NAD(P)-binding Rossmann-like Domain"/>
    <property type="match status" value="1"/>
</dbReference>
<dbReference type="PROSITE" id="PS00521">
    <property type="entry name" value="P5CR"/>
    <property type="match status" value="1"/>
</dbReference>
<dbReference type="PANTHER" id="PTHR11645:SF0">
    <property type="entry name" value="PYRROLINE-5-CARBOXYLATE REDUCTASE 3"/>
    <property type="match status" value="1"/>
</dbReference>
<protein>
    <recommendedName>
        <fullName evidence="4 5">Pyrroline-5-carboxylate reductase</fullName>
        <shortName evidence="4">P5C reductase</shortName>
        <shortName evidence="4">P5CR</shortName>
        <ecNumber evidence="4 5">1.5.1.2</ecNumber>
    </recommendedName>
    <alternativeName>
        <fullName evidence="4">PCA reductase</fullName>
    </alternativeName>
</protein>
<comment type="pathway">
    <text evidence="4 7">Amino-acid biosynthesis; L-proline biosynthesis; L-proline from L-glutamate 5-semialdehyde: step 1/1.</text>
</comment>
<dbReference type="NCBIfam" id="TIGR00112">
    <property type="entry name" value="proC"/>
    <property type="match status" value="1"/>
</dbReference>
<dbReference type="GO" id="GO:0055129">
    <property type="term" value="P:L-proline biosynthetic process"/>
    <property type="evidence" value="ECO:0007669"/>
    <property type="project" value="UniProtKB-UniRule"/>
</dbReference>
<reference evidence="10" key="1">
    <citation type="submission" date="2023-01" db="EMBL/GenBank/DDBJ databases">
        <title>Xenophilus mangrovi sp. nov., isolated from soil of Mangrove nature reserve.</title>
        <authorList>
            <person name="Xu S."/>
            <person name="Liu Z."/>
            <person name="Xu Y."/>
        </authorList>
    </citation>
    <scope>NUCLEOTIDE SEQUENCE</scope>
    <source>
        <strain evidence="10">YW8</strain>
    </source>
</reference>
<dbReference type="EC" id="1.5.1.2" evidence="4 5"/>
<proteinExistence type="inferred from homology"/>
<dbReference type="FunFam" id="1.10.3730.10:FF:000001">
    <property type="entry name" value="Pyrroline-5-carboxylate reductase"/>
    <property type="match status" value="1"/>
</dbReference>
<feature type="binding site" evidence="6">
    <location>
        <begin position="66"/>
        <end position="69"/>
    </location>
    <ligand>
        <name>NADP(+)</name>
        <dbReference type="ChEBI" id="CHEBI:58349"/>
    </ligand>
</feature>
<gene>
    <name evidence="4 10" type="primary">proC</name>
    <name evidence="10" type="ORF">PGB34_20060</name>
</gene>
<dbReference type="InterPro" id="IPR036291">
    <property type="entry name" value="NAD(P)-bd_dom_sf"/>
</dbReference>
<dbReference type="PANTHER" id="PTHR11645">
    <property type="entry name" value="PYRROLINE-5-CARBOXYLATE REDUCTASE"/>
    <property type="match status" value="1"/>
</dbReference>
<organism evidence="10 11">
    <name type="scientific">Xenophilus arseniciresistens</name>
    <dbReference type="NCBI Taxonomy" id="1283306"/>
    <lineage>
        <taxon>Bacteria</taxon>
        <taxon>Pseudomonadati</taxon>
        <taxon>Pseudomonadota</taxon>
        <taxon>Betaproteobacteria</taxon>
        <taxon>Burkholderiales</taxon>
        <taxon>Comamonadaceae</taxon>
        <taxon>Xenophilus</taxon>
    </lineage>
</organism>
<evidence type="ECO:0000313" key="11">
    <source>
        <dbReference type="Proteomes" id="UP001212602"/>
    </source>
</evidence>
<comment type="similarity">
    <text evidence="1 4 7">Belongs to the pyrroline-5-carboxylate reductase family.</text>
</comment>
<keyword evidence="4 7" id="KW-0641">Proline biosynthesis</keyword>
<comment type="catalytic activity">
    <reaction evidence="4 7">
        <text>L-proline + NADP(+) = (S)-1-pyrroline-5-carboxylate + NADPH + 2 H(+)</text>
        <dbReference type="Rhea" id="RHEA:14109"/>
        <dbReference type="ChEBI" id="CHEBI:15378"/>
        <dbReference type="ChEBI" id="CHEBI:17388"/>
        <dbReference type="ChEBI" id="CHEBI:57783"/>
        <dbReference type="ChEBI" id="CHEBI:58349"/>
        <dbReference type="ChEBI" id="CHEBI:60039"/>
        <dbReference type="EC" id="1.5.1.2"/>
    </reaction>
</comment>
<dbReference type="InterPro" id="IPR000304">
    <property type="entry name" value="Pyrroline-COOH_reductase"/>
</dbReference>
<dbReference type="EMBL" id="JAQIPB010000011">
    <property type="protein sequence ID" value="MDA7418673.1"/>
    <property type="molecule type" value="Genomic_DNA"/>
</dbReference>
<feature type="domain" description="Pyrroline-5-carboxylate reductase dimerisation" evidence="9">
    <location>
        <begin position="159"/>
        <end position="264"/>
    </location>
</feature>
<dbReference type="PIRSF" id="PIRSF000193">
    <property type="entry name" value="Pyrrol-5-carb_rd"/>
    <property type="match status" value="1"/>
</dbReference>
<dbReference type="InterPro" id="IPR029036">
    <property type="entry name" value="P5CR_dimer"/>
</dbReference>
<keyword evidence="2 4" id="KW-0521">NADP</keyword>
<evidence type="ECO:0000256" key="2">
    <source>
        <dbReference type="ARBA" id="ARBA00022857"/>
    </source>
</evidence>
<dbReference type="AlphaFoldDB" id="A0AAE3NC35"/>
<evidence type="ECO:0000256" key="4">
    <source>
        <dbReference type="HAMAP-Rule" id="MF_01925"/>
    </source>
</evidence>
<accession>A0AAE3NC35</accession>
<evidence type="ECO:0000256" key="6">
    <source>
        <dbReference type="PIRSR" id="PIRSR000193-1"/>
    </source>
</evidence>
<keyword evidence="4" id="KW-0963">Cytoplasm</keyword>
<keyword evidence="11" id="KW-1185">Reference proteome</keyword>
<keyword evidence="4 7" id="KW-0028">Amino-acid biosynthesis</keyword>
<sequence length="268" mass="27161">MKKILFIGYGNMGAALGEAWRARSEGARVLAIDPAFATRPAAHGFASAQALADAGEGGAFDLIVLAVKPAMAADALRALPHPWMQGAVLLSIAAGVRLASLRAAAPAGLRLVRAMPNTPALLGLGCTGLFAEADVDEAAREQLGALLRHVGSVHWLQAEAQIDQVTAISGSGPAYYHLFSEALAQAGQALGLPAELARALAAGTAAGAAAQQGAPGADFAALRRAVTSPNGTTAAAIAVFEQDEALRQLVLKAAQAAHRRAIELSSAA</sequence>
<evidence type="ECO:0000256" key="3">
    <source>
        <dbReference type="ARBA" id="ARBA00023002"/>
    </source>
</evidence>
<dbReference type="Pfam" id="PF14748">
    <property type="entry name" value="P5CR_dimer"/>
    <property type="match status" value="1"/>
</dbReference>
<dbReference type="SUPFAM" id="SSF51735">
    <property type="entry name" value="NAD(P)-binding Rossmann-fold domains"/>
    <property type="match status" value="1"/>
</dbReference>
<evidence type="ECO:0000256" key="5">
    <source>
        <dbReference type="NCBIfam" id="TIGR00112"/>
    </source>
</evidence>
<dbReference type="Gene3D" id="1.10.3730.10">
    <property type="entry name" value="ProC C-terminal domain-like"/>
    <property type="match status" value="1"/>
</dbReference>
<comment type="subcellular location">
    <subcellularLocation>
        <location evidence="4">Cytoplasm</location>
    </subcellularLocation>
</comment>
<evidence type="ECO:0000313" key="10">
    <source>
        <dbReference type="EMBL" id="MDA7418673.1"/>
    </source>
</evidence>
<dbReference type="SUPFAM" id="SSF48179">
    <property type="entry name" value="6-phosphogluconate dehydrogenase C-terminal domain-like"/>
    <property type="match status" value="1"/>
</dbReference>
<comment type="function">
    <text evidence="4">Catalyzes the reduction of 1-pyrroline-5-carboxylate (PCA) to L-proline.</text>
</comment>
<feature type="binding site" evidence="6">
    <location>
        <begin position="7"/>
        <end position="12"/>
    </location>
    <ligand>
        <name>NADP(+)</name>
        <dbReference type="ChEBI" id="CHEBI:58349"/>
    </ligand>
</feature>
<dbReference type="RefSeq" id="WP_271429885.1">
    <property type="nucleotide sequence ID" value="NZ_JAQIPB010000011.1"/>
</dbReference>
<keyword evidence="3 4" id="KW-0560">Oxidoreductase</keyword>